<feature type="transmembrane region" description="Helical" evidence="6">
    <location>
        <begin position="94"/>
        <end position="116"/>
    </location>
</feature>
<keyword evidence="5 6" id="KW-0472">Membrane</keyword>
<proteinExistence type="inferred from homology"/>
<feature type="transmembrane region" description="Helical" evidence="6">
    <location>
        <begin position="477"/>
        <end position="501"/>
    </location>
</feature>
<comment type="caution">
    <text evidence="7">The sequence shown here is derived from an EMBL/GenBank/DDBJ whole genome shotgun (WGS) entry which is preliminary data.</text>
</comment>
<feature type="transmembrane region" description="Helical" evidence="6">
    <location>
        <begin position="163"/>
        <end position="184"/>
    </location>
</feature>
<evidence type="ECO:0000313" key="8">
    <source>
        <dbReference type="Proteomes" id="UP001159364"/>
    </source>
</evidence>
<feature type="transmembrane region" description="Helical" evidence="6">
    <location>
        <begin position="190"/>
        <end position="211"/>
    </location>
</feature>
<feature type="transmembrane region" description="Helical" evidence="6">
    <location>
        <begin position="315"/>
        <end position="336"/>
    </location>
</feature>
<dbReference type="GO" id="GO:0022857">
    <property type="term" value="F:transmembrane transporter activity"/>
    <property type="evidence" value="ECO:0007669"/>
    <property type="project" value="InterPro"/>
</dbReference>
<protein>
    <recommendedName>
        <fullName evidence="9">NPF family transporter</fullName>
    </recommendedName>
</protein>
<evidence type="ECO:0000256" key="5">
    <source>
        <dbReference type="ARBA" id="ARBA00023136"/>
    </source>
</evidence>
<evidence type="ECO:0008006" key="9">
    <source>
        <dbReference type="Google" id="ProtNLM"/>
    </source>
</evidence>
<dbReference type="Gene3D" id="1.20.1250.20">
    <property type="entry name" value="MFS general substrate transporter like domains"/>
    <property type="match status" value="1"/>
</dbReference>
<evidence type="ECO:0000313" key="7">
    <source>
        <dbReference type="EMBL" id="KAJ8755193.1"/>
    </source>
</evidence>
<evidence type="ECO:0000256" key="3">
    <source>
        <dbReference type="ARBA" id="ARBA00022692"/>
    </source>
</evidence>
<dbReference type="SUPFAM" id="SSF103473">
    <property type="entry name" value="MFS general substrate transporter"/>
    <property type="match status" value="1"/>
</dbReference>
<keyword evidence="3 6" id="KW-0812">Transmembrane</keyword>
<comment type="subcellular location">
    <subcellularLocation>
        <location evidence="1">Membrane</location>
        <topology evidence="1">Multi-pass membrane protein</topology>
    </subcellularLocation>
</comment>
<evidence type="ECO:0000256" key="1">
    <source>
        <dbReference type="ARBA" id="ARBA00004141"/>
    </source>
</evidence>
<dbReference type="InterPro" id="IPR000109">
    <property type="entry name" value="POT_fam"/>
</dbReference>
<feature type="transmembrane region" description="Helical" evidence="6">
    <location>
        <begin position="521"/>
        <end position="541"/>
    </location>
</feature>
<dbReference type="PANTHER" id="PTHR11654">
    <property type="entry name" value="OLIGOPEPTIDE TRANSPORTER-RELATED"/>
    <property type="match status" value="1"/>
</dbReference>
<feature type="transmembrane region" description="Helical" evidence="6">
    <location>
        <begin position="21"/>
        <end position="49"/>
    </location>
</feature>
<evidence type="ECO:0000256" key="2">
    <source>
        <dbReference type="ARBA" id="ARBA00005982"/>
    </source>
</evidence>
<dbReference type="InterPro" id="IPR036259">
    <property type="entry name" value="MFS_trans_sf"/>
</dbReference>
<organism evidence="7 8">
    <name type="scientific">Erythroxylum novogranatense</name>
    <dbReference type="NCBI Taxonomy" id="1862640"/>
    <lineage>
        <taxon>Eukaryota</taxon>
        <taxon>Viridiplantae</taxon>
        <taxon>Streptophyta</taxon>
        <taxon>Embryophyta</taxon>
        <taxon>Tracheophyta</taxon>
        <taxon>Spermatophyta</taxon>
        <taxon>Magnoliopsida</taxon>
        <taxon>eudicotyledons</taxon>
        <taxon>Gunneridae</taxon>
        <taxon>Pentapetalae</taxon>
        <taxon>rosids</taxon>
        <taxon>fabids</taxon>
        <taxon>Malpighiales</taxon>
        <taxon>Erythroxylaceae</taxon>
        <taxon>Erythroxylum</taxon>
    </lineage>
</organism>
<feature type="transmembrane region" description="Helical" evidence="6">
    <location>
        <begin position="69"/>
        <end position="87"/>
    </location>
</feature>
<keyword evidence="8" id="KW-1185">Reference proteome</keyword>
<feature type="transmembrane region" description="Helical" evidence="6">
    <location>
        <begin position="393"/>
        <end position="414"/>
    </location>
</feature>
<comment type="similarity">
    <text evidence="2">Belongs to the major facilitator superfamily. Proton-dependent oligopeptide transporter (POT/PTR) (TC 2.A.17) family.</text>
</comment>
<evidence type="ECO:0000256" key="4">
    <source>
        <dbReference type="ARBA" id="ARBA00022989"/>
    </source>
</evidence>
<dbReference type="GO" id="GO:0016020">
    <property type="term" value="C:membrane"/>
    <property type="evidence" value="ECO:0007669"/>
    <property type="project" value="UniProtKB-SubCell"/>
</dbReference>
<dbReference type="EMBL" id="JAIWQS010000009">
    <property type="protein sequence ID" value="KAJ8755193.1"/>
    <property type="molecule type" value="Genomic_DNA"/>
</dbReference>
<dbReference type="AlphaFoldDB" id="A0AAV8STB8"/>
<sequence>MIERGHEEIKMESSRRKPTRDGWSSAIFIIFVEFAERFAFYGLLGNLIIYLTTVLGETTATAAKNVNTWVGISAILPLIGAFISDSYSGRYKTIAVSCVIYLMGMVLLTLSVSVIPLNHREVVFFIALYTLSVGGGGFRPCVQPFAADQFDENKPEELDAKNSFFNWWYVAIMGGMFFSTIVVITLQDNVGWAAGFGVLAVTIAFALILFLSGTKRYKIHRAEGSPFVMVAQVLVAAVRKWRTSTDENLGNRNSYYKEIDGSSDEDKPPVSQTKIFRFLDKAMIIDKVDASRSTRNPWRLCSPYQVEEVKLVLRLIPIWLTGLIFTNVNAMFSTFFIKQGGTMIRSIGPLHNFPPSGLQCLVASLIIIFIPIYDRVFVPAVRKLTGHPTGITILQRIGIGLFLSVLEMSVAALVEAKRVNTAREYGLLDMPKVTIPMSVWWLLPQYILGALADVFTLVGLPQIFYDEMPLSLRSLGGACYLSVIGVGSFLNTAIISIVQAISSRYGDTWLGSNLNRAHLNYFYWVNAVLCAVNLCVFMWIARSFKYRKVDRKPETSSGS</sequence>
<accession>A0AAV8STB8</accession>
<feature type="transmembrane region" description="Helical" evidence="6">
    <location>
        <begin position="356"/>
        <end position="373"/>
    </location>
</feature>
<reference evidence="7 8" key="1">
    <citation type="submission" date="2021-09" db="EMBL/GenBank/DDBJ databases">
        <title>Genomic insights and catalytic innovation underlie evolution of tropane alkaloids biosynthesis.</title>
        <authorList>
            <person name="Wang Y.-J."/>
            <person name="Tian T."/>
            <person name="Huang J.-P."/>
            <person name="Huang S.-X."/>
        </authorList>
    </citation>
    <scope>NUCLEOTIDE SEQUENCE [LARGE SCALE GENOMIC DNA]</scope>
    <source>
        <strain evidence="7">KIB-2018</strain>
        <tissue evidence="7">Leaf</tissue>
    </source>
</reference>
<evidence type="ECO:0000256" key="6">
    <source>
        <dbReference type="SAM" id="Phobius"/>
    </source>
</evidence>
<dbReference type="Pfam" id="PF00854">
    <property type="entry name" value="PTR2"/>
    <property type="match status" value="1"/>
</dbReference>
<feature type="transmembrane region" description="Helical" evidence="6">
    <location>
        <begin position="122"/>
        <end position="142"/>
    </location>
</feature>
<dbReference type="Proteomes" id="UP001159364">
    <property type="component" value="Linkage Group LG09"/>
</dbReference>
<name>A0AAV8STB8_9ROSI</name>
<feature type="transmembrane region" description="Helical" evidence="6">
    <location>
        <begin position="446"/>
        <end position="465"/>
    </location>
</feature>
<keyword evidence="4 6" id="KW-1133">Transmembrane helix</keyword>
<gene>
    <name evidence="7" type="ORF">K2173_018991</name>
</gene>